<dbReference type="InterPro" id="IPR051324">
    <property type="entry name" value="Stress/Tellurium_Resist"/>
</dbReference>
<proteinExistence type="predicted"/>
<dbReference type="Gene3D" id="2.60.60.30">
    <property type="entry name" value="sav2460 like domains"/>
    <property type="match status" value="2"/>
</dbReference>
<evidence type="ECO:0000256" key="1">
    <source>
        <dbReference type="SAM" id="MobiDB-lite"/>
    </source>
</evidence>
<dbReference type="InterPro" id="IPR017115">
    <property type="entry name" value="Tellurite_resistance_TerA"/>
</dbReference>
<name>A0ABS7DA96_9BACL</name>
<gene>
    <name evidence="3" type="ORF">K0T92_19285</name>
</gene>
<dbReference type="EMBL" id="JAHZIJ010000017">
    <property type="protein sequence ID" value="MBW7476864.1"/>
    <property type="molecule type" value="Genomic_DNA"/>
</dbReference>
<feature type="compositionally biased region" description="Pro residues" evidence="1">
    <location>
        <begin position="215"/>
        <end position="231"/>
    </location>
</feature>
<dbReference type="CDD" id="cd06974">
    <property type="entry name" value="TerD_like"/>
    <property type="match status" value="2"/>
</dbReference>
<feature type="domain" description="TerD" evidence="2">
    <location>
        <begin position="1"/>
        <end position="183"/>
    </location>
</feature>
<accession>A0ABS7DA96</accession>
<organism evidence="3 4">
    <name type="scientific">Paenibacillus oenotherae</name>
    <dbReference type="NCBI Taxonomy" id="1435645"/>
    <lineage>
        <taxon>Bacteria</taxon>
        <taxon>Bacillati</taxon>
        <taxon>Bacillota</taxon>
        <taxon>Bacilli</taxon>
        <taxon>Bacillales</taxon>
        <taxon>Paenibacillaceae</taxon>
        <taxon>Paenibacillus</taxon>
    </lineage>
</organism>
<dbReference type="RefSeq" id="WP_219874113.1">
    <property type="nucleotide sequence ID" value="NZ_JAHZIJ010000017.1"/>
</dbReference>
<sequence length="432" mass="46883">MSVSMIKGQKADITKNNASLTSLVIGMGWRNTGQIELDFSAFIIGGNGKVTRDEDLIFYGNPSGASGAVSINANKQAYAGVTDNEQLAVQLRNIPPQYERVALTLTVYEGEQRKQSFSSVQDCYLRIMDGSTGSEVIRFNLESSFSVETAIVVGELYRHNGEWKFSAIASGFSGGLADLCRNYGIEVKADAPSPPSSNPAPPPAPVVQPPKVQNSPPPAPPAPPVSTPPAGNPVNLNKIELKKRGDSINLQKNGPLGEILINLNWNQTTQKKGWFGGSSGVDLDLACLYELKNGDKGVVQALGEAFGNFQRAPYVELDGDDRTGSVKSGENIRINGNKLSEIKRLLVFTFIYQGATNWSEADGVVTLKQSGGPDIIVRMDEHNNRKGMCAIALIKNVNDQTFSIERLVQFYSGHRELDEAYNWGLRWKAGSK</sequence>
<protein>
    <submittedName>
        <fullName evidence="3">TerD domain-containing protein</fullName>
    </submittedName>
</protein>
<evidence type="ECO:0000259" key="2">
    <source>
        <dbReference type="Pfam" id="PF02342"/>
    </source>
</evidence>
<dbReference type="Pfam" id="PF02342">
    <property type="entry name" value="TerD"/>
    <property type="match status" value="1"/>
</dbReference>
<dbReference type="PANTHER" id="PTHR32097">
    <property type="entry name" value="CAMP-BINDING PROTEIN 1-RELATED"/>
    <property type="match status" value="1"/>
</dbReference>
<dbReference type="Proteomes" id="UP000812277">
    <property type="component" value="Unassembled WGS sequence"/>
</dbReference>
<feature type="region of interest" description="Disordered" evidence="1">
    <location>
        <begin position="190"/>
        <end position="236"/>
    </location>
</feature>
<feature type="compositionally biased region" description="Pro residues" evidence="1">
    <location>
        <begin position="192"/>
        <end position="208"/>
    </location>
</feature>
<keyword evidence="4" id="KW-1185">Reference proteome</keyword>
<comment type="caution">
    <text evidence="3">The sequence shown here is derived from an EMBL/GenBank/DDBJ whole genome shotgun (WGS) entry which is preliminary data.</text>
</comment>
<dbReference type="PIRSF" id="PIRSF037118">
    <property type="entry name" value="Tellurite_resistance_TerA"/>
    <property type="match status" value="1"/>
</dbReference>
<dbReference type="InterPro" id="IPR003325">
    <property type="entry name" value="TerD"/>
</dbReference>
<evidence type="ECO:0000313" key="4">
    <source>
        <dbReference type="Proteomes" id="UP000812277"/>
    </source>
</evidence>
<reference evidence="3 4" key="1">
    <citation type="submission" date="2021-07" db="EMBL/GenBank/DDBJ databases">
        <title>Paenibacillus radiodurans sp. nov., isolated from the southeastern edge of Tengger Desert.</title>
        <authorList>
            <person name="Zhang G."/>
        </authorList>
    </citation>
    <scope>NUCLEOTIDE SEQUENCE [LARGE SCALE GENOMIC DNA]</scope>
    <source>
        <strain evidence="3 4">DT7-4</strain>
    </source>
</reference>
<evidence type="ECO:0000313" key="3">
    <source>
        <dbReference type="EMBL" id="MBW7476864.1"/>
    </source>
</evidence>
<dbReference type="PANTHER" id="PTHR32097:SF17">
    <property type="entry name" value="CAMP-BINDING PROTEIN 1-RELATED"/>
    <property type="match status" value="1"/>
</dbReference>